<evidence type="ECO:0000259" key="3">
    <source>
        <dbReference type="Pfam" id="PF18803"/>
    </source>
</evidence>
<reference evidence="4" key="1">
    <citation type="submission" date="2023-03" db="EMBL/GenBank/DDBJ databases">
        <title>Massive genome expansion in bonnet fungi (Mycena s.s.) driven by repeated elements and novel gene families across ecological guilds.</title>
        <authorList>
            <consortium name="Lawrence Berkeley National Laboratory"/>
            <person name="Harder C.B."/>
            <person name="Miyauchi S."/>
            <person name="Viragh M."/>
            <person name="Kuo A."/>
            <person name="Thoen E."/>
            <person name="Andreopoulos B."/>
            <person name="Lu D."/>
            <person name="Skrede I."/>
            <person name="Drula E."/>
            <person name="Henrissat B."/>
            <person name="Morin E."/>
            <person name="Kohler A."/>
            <person name="Barry K."/>
            <person name="LaButti K."/>
            <person name="Morin E."/>
            <person name="Salamov A."/>
            <person name="Lipzen A."/>
            <person name="Mereny Z."/>
            <person name="Hegedus B."/>
            <person name="Baldrian P."/>
            <person name="Stursova M."/>
            <person name="Weitz H."/>
            <person name="Taylor A."/>
            <person name="Grigoriev I.V."/>
            <person name="Nagy L.G."/>
            <person name="Martin F."/>
            <person name="Kauserud H."/>
        </authorList>
    </citation>
    <scope>NUCLEOTIDE SEQUENCE</scope>
    <source>
        <strain evidence="4">CBHHK200</strain>
    </source>
</reference>
<dbReference type="EMBL" id="JARJCM010000046">
    <property type="protein sequence ID" value="KAJ7036055.1"/>
    <property type="molecule type" value="Genomic_DNA"/>
</dbReference>
<dbReference type="InterPro" id="IPR041457">
    <property type="entry name" value="CxC2_KDZ-assoc"/>
</dbReference>
<dbReference type="Proteomes" id="UP001218188">
    <property type="component" value="Unassembled WGS sequence"/>
</dbReference>
<accession>A0AAD6T057</accession>
<evidence type="ECO:0000256" key="2">
    <source>
        <dbReference type="SAM" id="MobiDB-lite"/>
    </source>
</evidence>
<feature type="region of interest" description="Disordered" evidence="2">
    <location>
        <begin position="1"/>
        <end position="40"/>
    </location>
</feature>
<dbReference type="InterPro" id="IPR040521">
    <property type="entry name" value="KDZ"/>
</dbReference>
<evidence type="ECO:0000313" key="5">
    <source>
        <dbReference type="Proteomes" id="UP001218188"/>
    </source>
</evidence>
<sequence length="1102" mass="125112">MARNGRGGPGVRGGARRPATSGALHAHQPHTATTVEVSADRRRALVTTTAVETTRPAVPDYHAEDHETARAMEDPDFSYLLGDDGGWAVPPSDPNGTDDDDGIRMAAPPADMPPEMAGHFERWSNADFPMQVFIRDFREETLDEMLRAEGRGAERFHRTCARCKVASPLFRCSRQTCFGPAMYCEACVALQHRQLPTHMLEKWNGEFFEPLPLNELDVEARLQLGHVPGSFCPKATPAHKDFTVIDTLGVHIVKLNFCGCDSTVTHRQQLMRACLWPATSLDPQTCATFNAIKLFEVQNCLGKISAYDFVRSLELLTNNDGLNPTEVFNVQDRRRAFRAIVRQYRMMDMLKRAGRGHEDSGVRGTRQGELALDCRACPQPDKNLPEGWDEINWDEMDEDRRYKYFLFLSQDANFKLINRNVSSEERDPVVDDGAGYFCNRADYSAHIRKHVDEEEISSCSGFQAMFLANAKKVKGLRSTGIGGVTCARHNMWRPNGLGDLQAGERFCNMDFLFFAAVLNFALMWLILSYDIACQFSKNIWKRMPGLPESEYLMDGPQFPSSAPQDRLPLGVLLPLALGRRLHPWRDSGTKLGVFKRRSGRDETDGLGCEGIKEGRAHKTAFEAFTAGLTAAMPEAVAEWKEWVEKWETTRHVENEKSSPYEYAEIKVTLKDIRLKLAKEEYERTGDGEVVGHAETPSNFLSMGMDIEEAQRQLTIDVKAAGPHATPTQQLDMLKRRTQLRARIKAFRKLQQTYMPAVRANLTRSQRVEWDTGGKEPENTRLFMPSDLSTKKQRDKACVKGLDGIEARLRDGEAGEALDALRDGLRTRTATTRFKVRNWSGQRALTRGQGILRLVNLKIHGAKIRYRYTRQALLKLKGHGAWEDRLRVLTEEDVRALNERALNEEEKAERERLREAGEMVEEGGIAVAGDLVSGETHRTLSWIWYAVRKKQAEDEADKEDEKLHEALRVEWCKAYSRSRRWREELVLVEEEMRRTIEYGVWAEGRWEARSSARSVMLGTSVAITPEVAEGVRAYALEQAARERRTCEKLRTDWGPIRGRGADYLSGRDISGREEIVVEVDRDSLRWAEALAYEREEVENDMYQ</sequence>
<organism evidence="4 5">
    <name type="scientific">Mycena alexandri</name>
    <dbReference type="NCBI Taxonomy" id="1745969"/>
    <lineage>
        <taxon>Eukaryota</taxon>
        <taxon>Fungi</taxon>
        <taxon>Dikarya</taxon>
        <taxon>Basidiomycota</taxon>
        <taxon>Agaricomycotina</taxon>
        <taxon>Agaricomycetes</taxon>
        <taxon>Agaricomycetidae</taxon>
        <taxon>Agaricales</taxon>
        <taxon>Marasmiineae</taxon>
        <taxon>Mycenaceae</taxon>
        <taxon>Mycena</taxon>
    </lineage>
</organism>
<evidence type="ECO:0000313" key="4">
    <source>
        <dbReference type="EMBL" id="KAJ7036055.1"/>
    </source>
</evidence>
<comment type="caution">
    <text evidence="4">The sequence shown here is derived from an EMBL/GenBank/DDBJ whole genome shotgun (WGS) entry which is preliminary data.</text>
</comment>
<feature type="domain" description="CxC2-like cysteine cluster KDZ transposase-associated" evidence="3">
    <location>
        <begin position="220"/>
        <end position="320"/>
    </location>
</feature>
<feature type="coiled-coil region" evidence="1">
    <location>
        <begin position="886"/>
        <end position="917"/>
    </location>
</feature>
<evidence type="ECO:0000256" key="1">
    <source>
        <dbReference type="SAM" id="Coils"/>
    </source>
</evidence>
<keyword evidence="5" id="KW-1185">Reference proteome</keyword>
<gene>
    <name evidence="4" type="ORF">C8F04DRAFT_1181827</name>
</gene>
<dbReference type="Pfam" id="PF18803">
    <property type="entry name" value="CxC2"/>
    <property type="match status" value="1"/>
</dbReference>
<dbReference type="Pfam" id="PF18758">
    <property type="entry name" value="KDZ"/>
    <property type="match status" value="1"/>
</dbReference>
<feature type="compositionally biased region" description="Gly residues" evidence="2">
    <location>
        <begin position="1"/>
        <end position="13"/>
    </location>
</feature>
<dbReference type="AlphaFoldDB" id="A0AAD6T057"/>
<name>A0AAD6T057_9AGAR</name>
<proteinExistence type="predicted"/>
<keyword evidence="1" id="KW-0175">Coiled coil</keyword>
<protein>
    <recommendedName>
        <fullName evidence="3">CxC2-like cysteine cluster KDZ transposase-associated domain-containing protein</fullName>
    </recommendedName>
</protein>